<evidence type="ECO:0000313" key="2">
    <source>
        <dbReference type="Proteomes" id="UP000502297"/>
    </source>
</evidence>
<reference evidence="1 2" key="1">
    <citation type="submission" date="2020-03" db="EMBL/GenBank/DDBJ databases">
        <authorList>
            <person name="Zhu W."/>
        </authorList>
    </citation>
    <scope>NUCLEOTIDE SEQUENCE [LARGE SCALE GENOMIC DNA]</scope>
    <source>
        <strain evidence="1 2">323-1</strain>
    </source>
</reference>
<gene>
    <name evidence="1" type="ORF">G8E00_14490</name>
</gene>
<evidence type="ECO:0000313" key="1">
    <source>
        <dbReference type="EMBL" id="QIO07056.1"/>
    </source>
</evidence>
<accession>A0A6G8RYM7</accession>
<protein>
    <submittedName>
        <fullName evidence="1">Uncharacterized protein</fullName>
    </submittedName>
</protein>
<dbReference type="AlphaFoldDB" id="A0A6G8RYM7"/>
<dbReference type="RefSeq" id="WP_166225739.1">
    <property type="nucleotide sequence ID" value="NZ_CP049801.1"/>
</dbReference>
<sequence length="227" mass="26499">MSTANMSVAQSQSLSQFEHQLIQTYQDQNFFEVNNDIENEIRLKIENMPSSFQYPFSKLQHAGYVHLDYSPDRKLKFYTFDVSGGGTMGQWSNHVQYQTDNQLKLDAFKAGRILKIYQANIAQKTIYLVESYYKGDSCHGTYHLRAVEIGSKQLLKSYVFKSKSKTNHEIEVEFDCNHIDRSKLPKFFRITPKTVDVMLLNQESKPQNKYLRYTLRQNGFIYSGIVK</sequence>
<organism evidence="1 2">
    <name type="scientific">Acinetobacter shaoyimingii</name>
    <dbReference type="NCBI Taxonomy" id="2715164"/>
    <lineage>
        <taxon>Bacteria</taxon>
        <taxon>Pseudomonadati</taxon>
        <taxon>Pseudomonadota</taxon>
        <taxon>Gammaproteobacteria</taxon>
        <taxon>Moraxellales</taxon>
        <taxon>Moraxellaceae</taxon>
        <taxon>Acinetobacter</taxon>
    </lineage>
</organism>
<keyword evidence="2" id="KW-1185">Reference proteome</keyword>
<dbReference type="EMBL" id="CP049801">
    <property type="protein sequence ID" value="QIO07056.1"/>
    <property type="molecule type" value="Genomic_DNA"/>
</dbReference>
<proteinExistence type="predicted"/>
<name>A0A6G8RYM7_9GAMM</name>
<dbReference type="KEGG" id="asha:G8E00_14490"/>
<dbReference type="Proteomes" id="UP000502297">
    <property type="component" value="Chromosome"/>
</dbReference>